<accession>A0A3E3EBE1</accession>
<gene>
    <name evidence="1" type="ORF">DXB93_12310</name>
</gene>
<dbReference type="EMBL" id="QUSL01000020">
    <property type="protein sequence ID" value="RGD83809.1"/>
    <property type="molecule type" value="Genomic_DNA"/>
</dbReference>
<name>A0A3E3EBE1_9FIRM</name>
<protein>
    <submittedName>
        <fullName evidence="1">Uncharacterized protein</fullName>
    </submittedName>
</protein>
<organism evidence="1 2">
    <name type="scientific">Thomasclavelia ramosa</name>
    <dbReference type="NCBI Taxonomy" id="1547"/>
    <lineage>
        <taxon>Bacteria</taxon>
        <taxon>Bacillati</taxon>
        <taxon>Bacillota</taxon>
        <taxon>Erysipelotrichia</taxon>
        <taxon>Erysipelotrichales</taxon>
        <taxon>Coprobacillaceae</taxon>
        <taxon>Thomasclavelia</taxon>
    </lineage>
</organism>
<evidence type="ECO:0000313" key="1">
    <source>
        <dbReference type="EMBL" id="RGD83809.1"/>
    </source>
</evidence>
<reference evidence="1 2" key="1">
    <citation type="submission" date="2018-08" db="EMBL/GenBank/DDBJ databases">
        <title>A genome reference for cultivated species of the human gut microbiota.</title>
        <authorList>
            <person name="Zou Y."/>
            <person name="Xue W."/>
            <person name="Luo G."/>
        </authorList>
    </citation>
    <scope>NUCLEOTIDE SEQUENCE [LARGE SCALE GENOMIC DNA]</scope>
    <source>
        <strain evidence="1 2">OM06-4</strain>
    </source>
</reference>
<comment type="caution">
    <text evidence="1">The sequence shown here is derived from an EMBL/GenBank/DDBJ whole genome shotgun (WGS) entry which is preliminary data.</text>
</comment>
<dbReference type="AlphaFoldDB" id="A0A3E3EBE1"/>
<dbReference type="RefSeq" id="WP_008787749.1">
    <property type="nucleotide sequence ID" value="NZ_QUSL01000020.1"/>
</dbReference>
<evidence type="ECO:0000313" key="2">
    <source>
        <dbReference type="Proteomes" id="UP000261032"/>
    </source>
</evidence>
<dbReference type="GeneID" id="78228955"/>
<dbReference type="Proteomes" id="UP000261032">
    <property type="component" value="Unassembled WGS sequence"/>
</dbReference>
<sequence>MKFIDLLSEEYTTLMSPFLDRLDEKSCSELEQKCEKYRKLNEKASQFARQNYFIFDFFEIRELSQESYSKEQMQALKKYLEYQRQIDDYEHMEFYKTGFADCITLLSMIGIL</sequence>
<proteinExistence type="predicted"/>